<sequence length="362" mass="42439">VNLFLAVLKTKFGKAQSFFQTRVQVSTEQRKNTIKRFLDWTMDNWKEFSAERLAQDAQSRQRISLDFRRLSSNIRRSLIESFGSEDREVQRSGWKKISLYFGKKWRRLYRLIRWSVLRKEFSNFFLTCIILNTVLLALEYDGMPKKMEEVMATFNIAFTALFTIELILKFIGLGFWEYVSDNFNIFDAIIVTLALLEIVFEQGSGVVAFRSFRSFQILKSFRVLRLFKMFRYLQSLRKIGEVLLSSASSFMAIVLLMFLFMVVFAIVGLHLYGGVVPQDEFPNFNSFLNSVIVMFNVLTLEDWEIIMYTFMHETNFGSVFFFIGWVVLGKYIFLTLFLAVTLEAFESKYDAEAASEAYIAYK</sequence>
<dbReference type="GO" id="GO:0001518">
    <property type="term" value="C:voltage-gated sodium channel complex"/>
    <property type="evidence" value="ECO:0007669"/>
    <property type="project" value="TreeGrafter"/>
</dbReference>
<keyword evidence="8" id="KW-1185">Reference proteome</keyword>
<evidence type="ECO:0000259" key="6">
    <source>
        <dbReference type="Pfam" id="PF00520"/>
    </source>
</evidence>
<dbReference type="Pfam" id="PF00520">
    <property type="entry name" value="Ion_trans"/>
    <property type="match status" value="1"/>
</dbReference>
<dbReference type="OrthoDB" id="431720at2759"/>
<evidence type="ECO:0000256" key="1">
    <source>
        <dbReference type="ARBA" id="ARBA00004141"/>
    </source>
</evidence>
<keyword evidence="3 5" id="KW-1133">Transmembrane helix</keyword>
<evidence type="ECO:0000313" key="7">
    <source>
        <dbReference type="EMBL" id="CAD7703297.1"/>
    </source>
</evidence>
<feature type="non-terminal residue" evidence="7">
    <location>
        <position position="1"/>
    </location>
</feature>
<dbReference type="InterPro" id="IPR005821">
    <property type="entry name" value="Ion_trans_dom"/>
</dbReference>
<dbReference type="Proteomes" id="UP000708148">
    <property type="component" value="Unassembled WGS sequence"/>
</dbReference>
<feature type="transmembrane region" description="Helical" evidence="5">
    <location>
        <begin position="287"/>
        <end position="307"/>
    </location>
</feature>
<comment type="caution">
    <text evidence="7">The sequence shown here is derived from an EMBL/GenBank/DDBJ whole genome shotgun (WGS) entry which is preliminary data.</text>
</comment>
<dbReference type="GO" id="GO:0005248">
    <property type="term" value="F:voltage-gated sodium channel activity"/>
    <property type="evidence" value="ECO:0007669"/>
    <property type="project" value="TreeGrafter"/>
</dbReference>
<feature type="transmembrane region" description="Helical" evidence="5">
    <location>
        <begin position="152"/>
        <end position="176"/>
    </location>
</feature>
<name>A0A8S1J7J6_9CHLO</name>
<accession>A0A8S1J7J6</accession>
<organism evidence="7 8">
    <name type="scientific">Ostreobium quekettii</name>
    <dbReference type="NCBI Taxonomy" id="121088"/>
    <lineage>
        <taxon>Eukaryota</taxon>
        <taxon>Viridiplantae</taxon>
        <taxon>Chlorophyta</taxon>
        <taxon>core chlorophytes</taxon>
        <taxon>Ulvophyceae</taxon>
        <taxon>TCBD clade</taxon>
        <taxon>Bryopsidales</taxon>
        <taxon>Ostreobineae</taxon>
        <taxon>Ostreobiaceae</taxon>
        <taxon>Ostreobium</taxon>
    </lineage>
</organism>
<protein>
    <recommendedName>
        <fullName evidence="6">Ion transport domain-containing protein</fullName>
    </recommendedName>
</protein>
<feature type="transmembrane region" description="Helical" evidence="5">
    <location>
        <begin position="188"/>
        <end position="209"/>
    </location>
</feature>
<dbReference type="PANTHER" id="PTHR10037:SF62">
    <property type="entry name" value="SODIUM CHANNEL PROTEIN 60E"/>
    <property type="match status" value="1"/>
</dbReference>
<reference evidence="7" key="1">
    <citation type="submission" date="2020-12" db="EMBL/GenBank/DDBJ databases">
        <authorList>
            <person name="Iha C."/>
        </authorList>
    </citation>
    <scope>NUCLEOTIDE SEQUENCE</scope>
</reference>
<dbReference type="InterPro" id="IPR027359">
    <property type="entry name" value="Volt_channel_dom_sf"/>
</dbReference>
<dbReference type="Gene3D" id="1.10.287.70">
    <property type="match status" value="1"/>
</dbReference>
<dbReference type="AlphaFoldDB" id="A0A8S1J7J6"/>
<feature type="domain" description="Ion transport" evidence="6">
    <location>
        <begin position="121"/>
        <end position="351"/>
    </location>
</feature>
<evidence type="ECO:0000256" key="5">
    <source>
        <dbReference type="SAM" id="Phobius"/>
    </source>
</evidence>
<proteinExistence type="predicted"/>
<comment type="subcellular location">
    <subcellularLocation>
        <location evidence="1">Membrane</location>
        <topology evidence="1">Multi-pass membrane protein</topology>
    </subcellularLocation>
</comment>
<gene>
    <name evidence="7" type="ORF">OSTQU699_LOCUS8654</name>
</gene>
<dbReference type="SUPFAM" id="SSF81324">
    <property type="entry name" value="Voltage-gated potassium channels"/>
    <property type="match status" value="1"/>
</dbReference>
<evidence type="ECO:0000256" key="3">
    <source>
        <dbReference type="ARBA" id="ARBA00022989"/>
    </source>
</evidence>
<evidence type="ECO:0000256" key="2">
    <source>
        <dbReference type="ARBA" id="ARBA00022692"/>
    </source>
</evidence>
<dbReference type="EMBL" id="CAJHUC010002147">
    <property type="protein sequence ID" value="CAD7703297.1"/>
    <property type="molecule type" value="Genomic_DNA"/>
</dbReference>
<feature type="transmembrane region" description="Helical" evidence="5">
    <location>
        <begin position="121"/>
        <end position="140"/>
    </location>
</feature>
<dbReference type="PANTHER" id="PTHR10037">
    <property type="entry name" value="VOLTAGE-GATED CATION CHANNEL CALCIUM AND SODIUM"/>
    <property type="match status" value="1"/>
</dbReference>
<evidence type="ECO:0000256" key="4">
    <source>
        <dbReference type="ARBA" id="ARBA00023136"/>
    </source>
</evidence>
<dbReference type="InterPro" id="IPR043203">
    <property type="entry name" value="VGCC_Ca_Na"/>
</dbReference>
<dbReference type="Gene3D" id="1.20.120.350">
    <property type="entry name" value="Voltage-gated potassium channels. Chain C"/>
    <property type="match status" value="1"/>
</dbReference>
<evidence type="ECO:0000313" key="8">
    <source>
        <dbReference type="Proteomes" id="UP000708148"/>
    </source>
</evidence>
<feature type="transmembrane region" description="Helical" evidence="5">
    <location>
        <begin position="242"/>
        <end position="267"/>
    </location>
</feature>
<feature type="non-terminal residue" evidence="7">
    <location>
        <position position="362"/>
    </location>
</feature>
<keyword evidence="2 5" id="KW-0812">Transmembrane</keyword>
<feature type="transmembrane region" description="Helical" evidence="5">
    <location>
        <begin position="319"/>
        <end position="340"/>
    </location>
</feature>
<keyword evidence="4 5" id="KW-0472">Membrane</keyword>